<protein>
    <recommendedName>
        <fullName evidence="4">SRPBCC family protein</fullName>
    </recommendedName>
</protein>
<organism evidence="2 3">
    <name type="scientific">Streptomyces abyssalis</name>
    <dbReference type="NCBI Taxonomy" id="933944"/>
    <lineage>
        <taxon>Bacteria</taxon>
        <taxon>Bacillati</taxon>
        <taxon>Actinomycetota</taxon>
        <taxon>Actinomycetes</taxon>
        <taxon>Kitasatosporales</taxon>
        <taxon>Streptomycetaceae</taxon>
        <taxon>Streptomyces</taxon>
    </lineage>
</organism>
<dbReference type="AlphaFoldDB" id="A0A1E7JGQ3"/>
<feature type="compositionally biased region" description="Basic and acidic residues" evidence="1">
    <location>
        <begin position="178"/>
        <end position="195"/>
    </location>
</feature>
<dbReference type="STRING" id="933944.AN215_24740"/>
<dbReference type="OrthoDB" id="3829922at2"/>
<evidence type="ECO:0000256" key="1">
    <source>
        <dbReference type="SAM" id="MobiDB-lite"/>
    </source>
</evidence>
<comment type="caution">
    <text evidence="2">The sequence shown here is derived from an EMBL/GenBank/DDBJ whole genome shotgun (WGS) entry which is preliminary data.</text>
</comment>
<accession>A0A1E7JGQ3</accession>
<proteinExistence type="predicted"/>
<sequence>MVWGSRLAVVAAVGGGVLAGYWGLVTGAMPLDVGVGRRTRPLGPQTVGIQAPREVVFDVIAQPYLGRATRAMREKVRVLERGSDMVLAAHFTPVAGGRLTATTVETVRFTRPEQVSFRLVRGPVPAVVESFQLTQHASGTQLEYRGEMETDGWVLGERWSQLVAARWEETVAASLTSVKEEAERRSQSGSERPGR</sequence>
<dbReference type="Gene3D" id="3.30.530.20">
    <property type="match status" value="1"/>
</dbReference>
<feature type="region of interest" description="Disordered" evidence="1">
    <location>
        <begin position="176"/>
        <end position="195"/>
    </location>
</feature>
<dbReference type="InterPro" id="IPR023393">
    <property type="entry name" value="START-like_dom_sf"/>
</dbReference>
<dbReference type="Proteomes" id="UP000176087">
    <property type="component" value="Unassembled WGS sequence"/>
</dbReference>
<evidence type="ECO:0000313" key="2">
    <source>
        <dbReference type="EMBL" id="OEU85666.1"/>
    </source>
</evidence>
<keyword evidence="3" id="KW-1185">Reference proteome</keyword>
<dbReference type="SUPFAM" id="SSF55961">
    <property type="entry name" value="Bet v1-like"/>
    <property type="match status" value="1"/>
</dbReference>
<dbReference type="PATRIC" id="fig|933944.5.peg.4397"/>
<gene>
    <name evidence="2" type="ORF">AN215_24740</name>
</gene>
<dbReference type="EMBL" id="LJGT01000041">
    <property type="protein sequence ID" value="OEU85666.1"/>
    <property type="molecule type" value="Genomic_DNA"/>
</dbReference>
<name>A0A1E7JGQ3_9ACTN</name>
<evidence type="ECO:0000313" key="3">
    <source>
        <dbReference type="Proteomes" id="UP000176087"/>
    </source>
</evidence>
<evidence type="ECO:0008006" key="4">
    <source>
        <dbReference type="Google" id="ProtNLM"/>
    </source>
</evidence>
<reference evidence="2 3" key="1">
    <citation type="journal article" date="2016" name="Front. Microbiol.">
        <title>Comparative Genomics Analysis of Streptomyces Species Reveals Their Adaptation to the Marine Environment and Their Diversity at the Genomic Level.</title>
        <authorList>
            <person name="Tian X."/>
            <person name="Zhang Z."/>
            <person name="Yang T."/>
            <person name="Chen M."/>
            <person name="Li J."/>
            <person name="Chen F."/>
            <person name="Yang J."/>
            <person name="Li W."/>
            <person name="Zhang B."/>
            <person name="Zhang Z."/>
            <person name="Wu J."/>
            <person name="Zhang C."/>
            <person name="Long L."/>
            <person name="Xiao J."/>
        </authorList>
    </citation>
    <scope>NUCLEOTIDE SEQUENCE [LARGE SCALE GENOMIC DNA]</scope>
    <source>
        <strain evidence="2 3">SCSIO 10390</strain>
    </source>
</reference>